<dbReference type="InterPro" id="IPR024498">
    <property type="entry name" value="DUF2786"/>
</dbReference>
<name>A0ABY8A7J5_9ACTN</name>
<organism evidence="2 3">
    <name type="scientific">Streptomyces yunnanensis</name>
    <dbReference type="NCBI Taxonomy" id="156453"/>
    <lineage>
        <taxon>Bacteria</taxon>
        <taxon>Bacillati</taxon>
        <taxon>Actinomycetota</taxon>
        <taxon>Actinomycetes</taxon>
        <taxon>Kitasatosporales</taxon>
        <taxon>Streptomycetaceae</taxon>
        <taxon>Streptomyces</taxon>
    </lineage>
</organism>
<protein>
    <submittedName>
        <fullName evidence="2">DUF2786 domain-containing protein</fullName>
    </submittedName>
</protein>
<dbReference type="Pfam" id="PF10979">
    <property type="entry name" value="DUF2786"/>
    <property type="match status" value="1"/>
</dbReference>
<evidence type="ECO:0000259" key="1">
    <source>
        <dbReference type="Pfam" id="PF10979"/>
    </source>
</evidence>
<dbReference type="EMBL" id="CP095749">
    <property type="protein sequence ID" value="WEB39522.1"/>
    <property type="molecule type" value="Genomic_DNA"/>
</dbReference>
<sequence>MVTPGGPSEPKDAPSVSRRLQSLRALAEHPRTPRAERELAAALAAALMKRYGLGAPERRDGIARDGIIVVRLEPDKTVEVLVLDPDAEQATRQIAGIMGRDGGAPVSWNVHRLNAQGLNPGIAVWRKAGALTQQRAVNFMASNITRRGGSLGGLGSIGGTAVVTGYDTATGALASTPLETLEHLLETEAYRDAAAQLRAWRTEHGVSTRPTSTRPRPTALRVLTVEEVGRLTPCAPWEARLQAEIWVEGEWADLVEYEDTRAVCRRHGRGCRECPAGRAWDWHPLPTVDGLLTRLAAHGLTCGFPPPSLSVGPGAYRDGRPAGRGGFSGLTVLTVEEVCALKGRPPHEARLCSQVRYAESREPRMTREHVALSAACTRHGTACRTCAAREWEWTGLPTLDTLTELAGAYSLEPVFPPAALHVSAGTYQARPRPREKREEIA</sequence>
<keyword evidence="3" id="KW-1185">Reference proteome</keyword>
<dbReference type="RefSeq" id="WP_275307057.1">
    <property type="nucleotide sequence ID" value="NZ_CP095749.1"/>
</dbReference>
<dbReference type="Proteomes" id="UP001218629">
    <property type="component" value="Chromosome"/>
</dbReference>
<evidence type="ECO:0000313" key="2">
    <source>
        <dbReference type="EMBL" id="WEB39522.1"/>
    </source>
</evidence>
<reference evidence="2 3" key="1">
    <citation type="submission" date="2022-03" db="EMBL/GenBank/DDBJ databases">
        <title>Streptomyces yunnanensis P86,complete genome.</title>
        <authorList>
            <person name="Chen S."/>
            <person name="Zhang Q."/>
        </authorList>
    </citation>
    <scope>NUCLEOTIDE SEQUENCE [LARGE SCALE GENOMIC DNA]</scope>
    <source>
        <strain evidence="2 3">P86</strain>
    </source>
</reference>
<proteinExistence type="predicted"/>
<accession>A0ABY8A7J5</accession>
<feature type="domain" description="DUF2786" evidence="1">
    <location>
        <begin position="18"/>
        <end position="53"/>
    </location>
</feature>
<evidence type="ECO:0000313" key="3">
    <source>
        <dbReference type="Proteomes" id="UP001218629"/>
    </source>
</evidence>
<gene>
    <name evidence="2" type="ORF">MOV08_09725</name>
</gene>